<proteinExistence type="predicted"/>
<comment type="caution">
    <text evidence="1">The sequence shown here is derived from an EMBL/GenBank/DDBJ whole genome shotgun (WGS) entry which is preliminary data.</text>
</comment>
<gene>
    <name evidence="1" type="ORF">IE987_26105</name>
</gene>
<name>A0A927DQ15_KLEPN</name>
<dbReference type="Proteomes" id="UP000657739">
    <property type="component" value="Unassembled WGS sequence"/>
</dbReference>
<evidence type="ECO:0000313" key="1">
    <source>
        <dbReference type="EMBL" id="MBD3708606.1"/>
    </source>
</evidence>
<dbReference type="EMBL" id="JACXTE010000001">
    <property type="protein sequence ID" value="MBD3708606.1"/>
    <property type="molecule type" value="Genomic_DNA"/>
</dbReference>
<organism evidence="1 2">
    <name type="scientific">Klebsiella pneumoniae</name>
    <dbReference type="NCBI Taxonomy" id="573"/>
    <lineage>
        <taxon>Bacteria</taxon>
        <taxon>Pseudomonadati</taxon>
        <taxon>Pseudomonadota</taxon>
        <taxon>Gammaproteobacteria</taxon>
        <taxon>Enterobacterales</taxon>
        <taxon>Enterobacteriaceae</taxon>
        <taxon>Klebsiella/Raoultella group</taxon>
        <taxon>Klebsiella</taxon>
        <taxon>Klebsiella pneumoniae complex</taxon>
    </lineage>
</organism>
<protein>
    <submittedName>
        <fullName evidence="1">Uncharacterized protein</fullName>
    </submittedName>
</protein>
<dbReference type="AlphaFoldDB" id="A0A927DQ15"/>
<sequence>MTIPAVAVTELDNKATLLLYASPSAALSILRGNPSDSAGLGLKPQSTVITGYNGTLAQSQATWVLYYGRFCQSVMDYIARHIDLYLAKWVTRKYKRGHGSLVQAYE</sequence>
<accession>A0A927DQ15</accession>
<evidence type="ECO:0000313" key="2">
    <source>
        <dbReference type="Proteomes" id="UP000657739"/>
    </source>
</evidence>
<reference evidence="1" key="1">
    <citation type="submission" date="2020-07" db="EMBL/GenBank/DDBJ databases">
        <title>Clinical and genomic characterization of carbapenemase-producing Enterobacterales causing secondary infections during the COVID-19 crisis at a New York City hospital.</title>
        <authorList>
            <person name="Gomez-Simmonds A."/>
            <person name="Annavajhala M.K."/>
            <person name="Uhlemann A.-C."/>
        </authorList>
    </citation>
    <scope>NUCLEOTIDE SEQUENCE</scope>
    <source>
        <strain evidence="1">NK1593</strain>
    </source>
</reference>